<sequence length="123" mass="14098">MTNFQNVQLSHYRSTIHLLLPVATFKEVLLDNFMKSFAEANRNGKATKEQMRTFIQEGRKQRPLQRLRNRLGWRTAALFATQGARAQLPPPRNSLCTNFRSDAASSMSPSFFVGVQHTWLNSD</sequence>
<comment type="caution">
    <text evidence="1">The sequence shown here is derived from an EMBL/GenBank/DDBJ whole genome shotgun (WGS) entry which is preliminary data.</text>
</comment>
<gene>
    <name evidence="1" type="ORF">CDAR_616061</name>
</gene>
<accession>A0AAV4RWG2</accession>
<keyword evidence="2" id="KW-1185">Reference proteome</keyword>
<dbReference type="AlphaFoldDB" id="A0AAV4RWG2"/>
<name>A0AAV4RWG2_9ARAC</name>
<proteinExistence type="predicted"/>
<evidence type="ECO:0000313" key="1">
    <source>
        <dbReference type="EMBL" id="GIY25261.1"/>
    </source>
</evidence>
<evidence type="ECO:0000313" key="2">
    <source>
        <dbReference type="Proteomes" id="UP001054837"/>
    </source>
</evidence>
<reference evidence="1 2" key="1">
    <citation type="submission" date="2021-06" db="EMBL/GenBank/DDBJ databases">
        <title>Caerostris darwini draft genome.</title>
        <authorList>
            <person name="Kono N."/>
            <person name="Arakawa K."/>
        </authorList>
    </citation>
    <scope>NUCLEOTIDE SEQUENCE [LARGE SCALE GENOMIC DNA]</scope>
</reference>
<dbReference type="EMBL" id="BPLQ01006783">
    <property type="protein sequence ID" value="GIY25261.1"/>
    <property type="molecule type" value="Genomic_DNA"/>
</dbReference>
<dbReference type="Proteomes" id="UP001054837">
    <property type="component" value="Unassembled WGS sequence"/>
</dbReference>
<protein>
    <submittedName>
        <fullName evidence="1">Uncharacterized protein</fullName>
    </submittedName>
</protein>
<organism evidence="1 2">
    <name type="scientific">Caerostris darwini</name>
    <dbReference type="NCBI Taxonomy" id="1538125"/>
    <lineage>
        <taxon>Eukaryota</taxon>
        <taxon>Metazoa</taxon>
        <taxon>Ecdysozoa</taxon>
        <taxon>Arthropoda</taxon>
        <taxon>Chelicerata</taxon>
        <taxon>Arachnida</taxon>
        <taxon>Araneae</taxon>
        <taxon>Araneomorphae</taxon>
        <taxon>Entelegynae</taxon>
        <taxon>Araneoidea</taxon>
        <taxon>Araneidae</taxon>
        <taxon>Caerostris</taxon>
    </lineage>
</organism>